<feature type="compositionally biased region" description="Basic residues" evidence="1">
    <location>
        <begin position="171"/>
        <end position="185"/>
    </location>
</feature>
<gene>
    <name evidence="2" type="ORF">NEMBOFW57_008315</name>
</gene>
<organism evidence="2 3">
    <name type="scientific">Staphylotrichum longicolle</name>
    <dbReference type="NCBI Taxonomy" id="669026"/>
    <lineage>
        <taxon>Eukaryota</taxon>
        <taxon>Fungi</taxon>
        <taxon>Dikarya</taxon>
        <taxon>Ascomycota</taxon>
        <taxon>Pezizomycotina</taxon>
        <taxon>Sordariomycetes</taxon>
        <taxon>Sordariomycetidae</taxon>
        <taxon>Sordariales</taxon>
        <taxon>Chaetomiaceae</taxon>
        <taxon>Staphylotrichum</taxon>
    </lineage>
</organism>
<feature type="compositionally biased region" description="Polar residues" evidence="1">
    <location>
        <begin position="266"/>
        <end position="280"/>
    </location>
</feature>
<protein>
    <submittedName>
        <fullName evidence="2">Uncharacterized protein</fullName>
    </submittedName>
</protein>
<feature type="region of interest" description="Disordered" evidence="1">
    <location>
        <begin position="144"/>
        <end position="229"/>
    </location>
</feature>
<evidence type="ECO:0000256" key="1">
    <source>
        <dbReference type="SAM" id="MobiDB-lite"/>
    </source>
</evidence>
<keyword evidence="3" id="KW-1185">Reference proteome</keyword>
<dbReference type="AlphaFoldDB" id="A0AAD4ER37"/>
<evidence type="ECO:0000313" key="3">
    <source>
        <dbReference type="Proteomes" id="UP001197093"/>
    </source>
</evidence>
<feature type="compositionally biased region" description="Polar residues" evidence="1">
    <location>
        <begin position="313"/>
        <end position="322"/>
    </location>
</feature>
<dbReference type="EMBL" id="JAHCVI010000004">
    <property type="protein sequence ID" value="KAG7286018.1"/>
    <property type="molecule type" value="Genomic_DNA"/>
</dbReference>
<sequence length="482" mass="53414">MCDKKLLRFRNSRCAVGLQRVNICAALRLGYACSGCRIVSIQETLVERGPEHAEHNCTLSALCAYGPGDEEPQIVDIGSKVPLVSIGEPFHWYSPSDRVMEPPAPMYVSVNRPVTAIAGIQWGNKVLNVDQLVAHTWELAWAPDTNMDGPDLPEHPDVEMTEENASELKTSRPKTTFHKPARPASRRPGTLRPATRRPDTPRPDLPWPDSLLPQTSWPHMPHLGTPWPHLTGGQTLPGQGVIRPGMAAAVVMSPAATTPKEETAPEVTTPQAKTPSTTASTRRELSDEELADLLQSELAGMEKEERLPPLSPETPSVKNSELSELPKTELSELEAMFGEDAMDVDMDGTDADDEDEEDWDNVASDLSTLDAMFGREAIDHEMNDIEEEEEGYWADSDSDMSDAPTVYLEVPNDPGMEVLPSIETPEPAEQWQEIPERFFNWPVADGLGTTFLEAALWPRTLDGVNIYEDLYVVLVWYDLAWT</sequence>
<accession>A0AAD4ER37</accession>
<evidence type="ECO:0000313" key="2">
    <source>
        <dbReference type="EMBL" id="KAG7286018.1"/>
    </source>
</evidence>
<feature type="region of interest" description="Disordered" evidence="1">
    <location>
        <begin position="253"/>
        <end position="287"/>
    </location>
</feature>
<feature type="region of interest" description="Disordered" evidence="1">
    <location>
        <begin position="301"/>
        <end position="328"/>
    </location>
</feature>
<name>A0AAD4ER37_9PEZI</name>
<comment type="caution">
    <text evidence="2">The sequence shown here is derived from an EMBL/GenBank/DDBJ whole genome shotgun (WGS) entry which is preliminary data.</text>
</comment>
<dbReference type="Proteomes" id="UP001197093">
    <property type="component" value="Unassembled WGS sequence"/>
</dbReference>
<reference evidence="2" key="1">
    <citation type="submission" date="2023-02" db="EMBL/GenBank/DDBJ databases">
        <authorList>
            <person name="Palmer J.M."/>
        </authorList>
    </citation>
    <scope>NUCLEOTIDE SEQUENCE</scope>
    <source>
        <strain evidence="2">FW57</strain>
    </source>
</reference>
<proteinExistence type="predicted"/>